<comment type="subcellular location">
    <subcellularLocation>
        <location evidence="1">Membrane</location>
    </subcellularLocation>
</comment>
<evidence type="ECO:0000313" key="7">
    <source>
        <dbReference type="EMBL" id="RCW84295.1"/>
    </source>
</evidence>
<feature type="compositionally biased region" description="Low complexity" evidence="5">
    <location>
        <begin position="90"/>
        <end position="108"/>
    </location>
</feature>
<dbReference type="InterPro" id="IPR019133">
    <property type="entry name" value="MIC60"/>
</dbReference>
<accession>A0A368YVR2</accession>
<feature type="region of interest" description="Disordered" evidence="5">
    <location>
        <begin position="1"/>
        <end position="24"/>
    </location>
</feature>
<dbReference type="EMBL" id="QPJM01000004">
    <property type="protein sequence ID" value="RCW84295.1"/>
    <property type="molecule type" value="Genomic_DNA"/>
</dbReference>
<keyword evidence="4 6" id="KW-0472">Membrane</keyword>
<comment type="caution">
    <text evidence="7">The sequence shown here is derived from an EMBL/GenBank/DDBJ whole genome shotgun (WGS) entry which is preliminary data.</text>
</comment>
<evidence type="ECO:0000313" key="8">
    <source>
        <dbReference type="Proteomes" id="UP000253324"/>
    </source>
</evidence>
<feature type="transmembrane region" description="Helical" evidence="6">
    <location>
        <begin position="114"/>
        <end position="135"/>
    </location>
</feature>
<keyword evidence="8" id="KW-1185">Reference proteome</keyword>
<feature type="compositionally biased region" description="Polar residues" evidence="5">
    <location>
        <begin position="76"/>
        <end position="89"/>
    </location>
</feature>
<evidence type="ECO:0000256" key="3">
    <source>
        <dbReference type="ARBA" id="ARBA00022989"/>
    </source>
</evidence>
<organism evidence="7 8">
    <name type="scientific">Phyllobacterium bourgognense</name>
    <dbReference type="NCBI Taxonomy" id="314236"/>
    <lineage>
        <taxon>Bacteria</taxon>
        <taxon>Pseudomonadati</taxon>
        <taxon>Pseudomonadota</taxon>
        <taxon>Alphaproteobacteria</taxon>
        <taxon>Hyphomicrobiales</taxon>
        <taxon>Phyllobacteriaceae</taxon>
        <taxon>Phyllobacterium</taxon>
    </lineage>
</organism>
<keyword evidence="3 6" id="KW-1133">Transmembrane helix</keyword>
<dbReference type="OrthoDB" id="8480612at2"/>
<dbReference type="AlphaFoldDB" id="A0A368YVR2"/>
<sequence>MFRKSLSMAKSSVPRHSKSARKPVTIELAPLAVDKAASKADVPQPEPVGFDPATDAKANVAEKSKEKPRADGPPSSGFTEAGQSFGRTESSPQSKLSRSTSSSGSQQNDQLGRIVSGVIGGVVALAGAAALQWAGVLPSPKADTSALEQQIAELRNARPAAQTLDEGGQVALNGAVENAKQAASQVSGLSAELVAIKQSIADIQKNAGSGAAVDTSGIDARLAALETRLSNSQQQAEQAGGAAAGATERLNALEAKVNDPSAQANMALAMAATGMKAAIDRGEPFAAELDTYVAVAPQAGEVESLRGFAAKGIPPLNMLVSQFADVAPKIIASAHTVDPNAGVVDRLWASASSLVQARPVGMVEGEGVDAITARIEAHLNAGDLGAAIAEWEKLPENAKAVSMDFANAMKARQKAGDVVSKALSDALTGIKSPAAAN</sequence>
<reference evidence="7 8" key="1">
    <citation type="submission" date="2018-07" db="EMBL/GenBank/DDBJ databases">
        <title>Genomic Encyclopedia of Type Strains, Phase III (KMG-III): the genomes of soil and plant-associated and newly described type strains.</title>
        <authorList>
            <person name="Whitman W."/>
        </authorList>
    </citation>
    <scope>NUCLEOTIDE SEQUENCE [LARGE SCALE GENOMIC DNA]</scope>
    <source>
        <strain evidence="7 8">31-25a</strain>
    </source>
</reference>
<evidence type="ECO:0000256" key="2">
    <source>
        <dbReference type="ARBA" id="ARBA00022692"/>
    </source>
</evidence>
<dbReference type="Pfam" id="PF09731">
    <property type="entry name" value="Mitofilin"/>
    <property type="match status" value="1"/>
</dbReference>
<dbReference type="GO" id="GO:0016020">
    <property type="term" value="C:membrane"/>
    <property type="evidence" value="ECO:0007669"/>
    <property type="project" value="UniProtKB-SubCell"/>
</dbReference>
<evidence type="ECO:0000256" key="4">
    <source>
        <dbReference type="ARBA" id="ARBA00023136"/>
    </source>
</evidence>
<gene>
    <name evidence="7" type="ORF">C7476_10447</name>
</gene>
<evidence type="ECO:0000256" key="6">
    <source>
        <dbReference type="SAM" id="Phobius"/>
    </source>
</evidence>
<proteinExistence type="predicted"/>
<keyword evidence="2 6" id="KW-0812">Transmembrane</keyword>
<evidence type="ECO:0000256" key="1">
    <source>
        <dbReference type="ARBA" id="ARBA00004370"/>
    </source>
</evidence>
<evidence type="ECO:0000256" key="5">
    <source>
        <dbReference type="SAM" id="MobiDB-lite"/>
    </source>
</evidence>
<feature type="compositionally biased region" description="Basic and acidic residues" evidence="5">
    <location>
        <begin position="60"/>
        <end position="70"/>
    </location>
</feature>
<feature type="region of interest" description="Disordered" evidence="5">
    <location>
        <begin position="36"/>
        <end position="108"/>
    </location>
</feature>
<protein>
    <recommendedName>
        <fullName evidence="9">Inner membrane protein</fullName>
    </recommendedName>
</protein>
<name>A0A368YVR2_9HYPH</name>
<evidence type="ECO:0008006" key="9">
    <source>
        <dbReference type="Google" id="ProtNLM"/>
    </source>
</evidence>
<dbReference type="Proteomes" id="UP000253324">
    <property type="component" value="Unassembled WGS sequence"/>
</dbReference>